<accession>A0ABP9QV32</accession>
<keyword evidence="1" id="KW-0732">Signal</keyword>
<comment type="caution">
    <text evidence="2">The sequence shown here is derived from an EMBL/GenBank/DDBJ whole genome shotgun (WGS) entry which is preliminary data.</text>
</comment>
<keyword evidence="3" id="KW-1185">Reference proteome</keyword>
<evidence type="ECO:0000313" key="3">
    <source>
        <dbReference type="Proteomes" id="UP001500547"/>
    </source>
</evidence>
<sequence>MCVQRPPKKSRTNTCTANTATITERALKPALTLMLSCAAALSCSGALAATPSAVTTQEVTQLLDHLGSSGCQFNRNGSWYSSAQAKDHLISKYRYLLDKGKLTDSESFIKLAGSESSASGKPYHVQCKDSPELERAAWLSAELAKIRKAKPAQ</sequence>
<organism evidence="2 3">
    <name type="scientific">Viridibacterium curvum</name>
    <dbReference type="NCBI Taxonomy" id="1101404"/>
    <lineage>
        <taxon>Bacteria</taxon>
        <taxon>Pseudomonadati</taxon>
        <taxon>Pseudomonadota</taxon>
        <taxon>Betaproteobacteria</taxon>
        <taxon>Rhodocyclales</taxon>
        <taxon>Rhodocyclaceae</taxon>
        <taxon>Viridibacterium</taxon>
    </lineage>
</organism>
<dbReference type="InterPro" id="IPR035242">
    <property type="entry name" value="DUF5329"/>
</dbReference>
<feature type="chain" id="PRO_5045353386" description="DUF5329 domain-containing protein" evidence="1">
    <location>
        <begin position="49"/>
        <end position="153"/>
    </location>
</feature>
<evidence type="ECO:0008006" key="4">
    <source>
        <dbReference type="Google" id="ProtNLM"/>
    </source>
</evidence>
<evidence type="ECO:0000256" key="1">
    <source>
        <dbReference type="SAM" id="SignalP"/>
    </source>
</evidence>
<proteinExistence type="predicted"/>
<dbReference type="Pfam" id="PF17263">
    <property type="entry name" value="DUF5329"/>
    <property type="match status" value="1"/>
</dbReference>
<feature type="signal peptide" evidence="1">
    <location>
        <begin position="1"/>
        <end position="48"/>
    </location>
</feature>
<dbReference type="Proteomes" id="UP001500547">
    <property type="component" value="Unassembled WGS sequence"/>
</dbReference>
<evidence type="ECO:0000313" key="2">
    <source>
        <dbReference type="EMBL" id="GAA5168036.1"/>
    </source>
</evidence>
<reference evidence="3" key="1">
    <citation type="journal article" date="2019" name="Int. J. Syst. Evol. Microbiol.">
        <title>The Global Catalogue of Microorganisms (GCM) 10K type strain sequencing project: providing services to taxonomists for standard genome sequencing and annotation.</title>
        <authorList>
            <consortium name="The Broad Institute Genomics Platform"/>
            <consortium name="The Broad Institute Genome Sequencing Center for Infectious Disease"/>
            <person name="Wu L."/>
            <person name="Ma J."/>
        </authorList>
    </citation>
    <scope>NUCLEOTIDE SEQUENCE [LARGE SCALE GENOMIC DNA]</scope>
    <source>
        <strain evidence="3">JCM 18715</strain>
    </source>
</reference>
<protein>
    <recommendedName>
        <fullName evidence="4">DUF5329 domain-containing protein</fullName>
    </recommendedName>
</protein>
<dbReference type="EMBL" id="BAABLD010000010">
    <property type="protein sequence ID" value="GAA5168036.1"/>
    <property type="molecule type" value="Genomic_DNA"/>
</dbReference>
<name>A0ABP9QV32_9RHOO</name>
<gene>
    <name evidence="2" type="ORF">GCM10025770_27410</name>
</gene>